<dbReference type="InterPro" id="IPR013325">
    <property type="entry name" value="RNA_pol_sigma_r2"/>
</dbReference>
<dbReference type="AlphaFoldDB" id="A0A365H6E9"/>
<dbReference type="Proteomes" id="UP000251891">
    <property type="component" value="Unassembled WGS sequence"/>
</dbReference>
<feature type="compositionally biased region" description="Pro residues" evidence="5">
    <location>
        <begin position="363"/>
        <end position="389"/>
    </location>
</feature>
<reference evidence="7 8" key="1">
    <citation type="submission" date="2018-06" db="EMBL/GenBank/DDBJ databases">
        <title>Actinomadura craniellae sp. nov. isolated from marine sponge Craniella sp.</title>
        <authorList>
            <person name="Li L."/>
            <person name="Xu Q.H."/>
            <person name="Lin H.W."/>
            <person name="Lu Y.H."/>
        </authorList>
    </citation>
    <scope>NUCLEOTIDE SEQUENCE [LARGE SCALE GENOMIC DNA]</scope>
    <source>
        <strain evidence="7 8">LHW63021</strain>
    </source>
</reference>
<dbReference type="RefSeq" id="WP_111866532.1">
    <property type="nucleotide sequence ID" value="NZ_QLYX01000005.1"/>
</dbReference>
<dbReference type="Gene3D" id="1.10.1740.10">
    <property type="match status" value="1"/>
</dbReference>
<dbReference type="SUPFAM" id="SSF88946">
    <property type="entry name" value="Sigma2 domain of RNA polymerase sigma factors"/>
    <property type="match status" value="1"/>
</dbReference>
<gene>
    <name evidence="7" type="ORF">DPM19_12380</name>
</gene>
<organism evidence="7 8">
    <name type="scientific">Actinomadura craniellae</name>
    <dbReference type="NCBI Taxonomy" id="2231787"/>
    <lineage>
        <taxon>Bacteria</taxon>
        <taxon>Bacillati</taxon>
        <taxon>Actinomycetota</taxon>
        <taxon>Actinomycetes</taxon>
        <taxon>Streptosporangiales</taxon>
        <taxon>Thermomonosporaceae</taxon>
        <taxon>Actinomadura</taxon>
    </lineage>
</organism>
<dbReference type="InterPro" id="IPR007627">
    <property type="entry name" value="RNA_pol_sigma70_r2"/>
</dbReference>
<evidence type="ECO:0000256" key="4">
    <source>
        <dbReference type="ARBA" id="ARBA00023163"/>
    </source>
</evidence>
<keyword evidence="8" id="KW-1185">Reference proteome</keyword>
<evidence type="ECO:0000256" key="2">
    <source>
        <dbReference type="ARBA" id="ARBA00023082"/>
    </source>
</evidence>
<dbReference type="Pfam" id="PF04542">
    <property type="entry name" value="Sigma70_r2"/>
    <property type="match status" value="1"/>
</dbReference>
<proteinExistence type="predicted"/>
<dbReference type="OrthoDB" id="3453271at2"/>
<keyword evidence="3" id="KW-0238">DNA-binding</keyword>
<evidence type="ECO:0000313" key="7">
    <source>
        <dbReference type="EMBL" id="RAY14566.1"/>
    </source>
</evidence>
<evidence type="ECO:0000313" key="8">
    <source>
        <dbReference type="Proteomes" id="UP000251891"/>
    </source>
</evidence>
<dbReference type="EMBL" id="QLYX01000005">
    <property type="protein sequence ID" value="RAY14566.1"/>
    <property type="molecule type" value="Genomic_DNA"/>
</dbReference>
<dbReference type="GO" id="GO:0003677">
    <property type="term" value="F:DNA binding"/>
    <property type="evidence" value="ECO:0007669"/>
    <property type="project" value="UniProtKB-KW"/>
</dbReference>
<accession>A0A365H6E9</accession>
<feature type="region of interest" description="Disordered" evidence="5">
    <location>
        <begin position="328"/>
        <end position="391"/>
    </location>
</feature>
<sequence>MPRWSPLDPEIDRRFVQDLNEGGEEALAALYDRYAERLYDYCLTLTWESKAAADLVHDTFIDAYRRAPRMRDRTQLRAWLYGAARRRCLQRGRARGLYWDWMDQPGVVIDSETGLTVPGLSELFESALSRLDFADQEVLLLALRHGLSGLGLAAVLGVPARRAATRLAQARARGEAVVAEEAQALSRQCADRAIVRAREPAEAGAEMDAFEADEHGENCLDCRRRARVAIGPLYALAPAPVLPVALRHRVLHTATDPELAGHRADIAARGGGLTPDGMPHQPDVPSHTARRWLFAGGGAAGALVTALVAVLVMGPGITVAPNLEWPFQPQPRPTASPAAPDTEEPVALPPGGAPPAGGRPGDAGPPGPRNEEPTPAPGRGPQTPVPPRPGQLVVGPDVLTLRPGQSVGHLTLTAVQGPVLWNATSSSVLVSLSESTGTVPLGSEVKVDVKLARGLLRLPGEATVTFAAETGAEQQIKVTWGLSLL</sequence>
<evidence type="ECO:0000256" key="1">
    <source>
        <dbReference type="ARBA" id="ARBA00023015"/>
    </source>
</evidence>
<keyword evidence="4" id="KW-0804">Transcription</keyword>
<comment type="caution">
    <text evidence="7">The sequence shown here is derived from an EMBL/GenBank/DDBJ whole genome shotgun (WGS) entry which is preliminary data.</text>
</comment>
<evidence type="ECO:0000259" key="6">
    <source>
        <dbReference type="Pfam" id="PF04542"/>
    </source>
</evidence>
<evidence type="ECO:0000256" key="3">
    <source>
        <dbReference type="ARBA" id="ARBA00023125"/>
    </source>
</evidence>
<dbReference type="GO" id="GO:0016987">
    <property type="term" value="F:sigma factor activity"/>
    <property type="evidence" value="ECO:0007669"/>
    <property type="project" value="UniProtKB-KW"/>
</dbReference>
<keyword evidence="2" id="KW-0731">Sigma factor</keyword>
<name>A0A365H6E9_9ACTN</name>
<dbReference type="PANTHER" id="PTHR43133:SF8">
    <property type="entry name" value="RNA POLYMERASE SIGMA FACTOR HI_1459-RELATED"/>
    <property type="match status" value="1"/>
</dbReference>
<dbReference type="PANTHER" id="PTHR43133">
    <property type="entry name" value="RNA POLYMERASE ECF-TYPE SIGMA FACTO"/>
    <property type="match status" value="1"/>
</dbReference>
<dbReference type="InterPro" id="IPR039425">
    <property type="entry name" value="RNA_pol_sigma-70-like"/>
</dbReference>
<protein>
    <submittedName>
        <fullName evidence="7">RNA polymerase sigma factor</fullName>
    </submittedName>
</protein>
<keyword evidence="1" id="KW-0805">Transcription regulation</keyword>
<dbReference type="GO" id="GO:0006352">
    <property type="term" value="P:DNA-templated transcription initiation"/>
    <property type="evidence" value="ECO:0007669"/>
    <property type="project" value="InterPro"/>
</dbReference>
<evidence type="ECO:0000256" key="5">
    <source>
        <dbReference type="SAM" id="MobiDB-lite"/>
    </source>
</evidence>
<feature type="domain" description="RNA polymerase sigma-70 region 2" evidence="6">
    <location>
        <begin position="30"/>
        <end position="95"/>
    </location>
</feature>